<dbReference type="InterPro" id="IPR007312">
    <property type="entry name" value="Phosphoesterase"/>
</dbReference>
<feature type="region of interest" description="Disordered" evidence="2">
    <location>
        <begin position="609"/>
        <end position="628"/>
    </location>
</feature>
<dbReference type="Pfam" id="PF04185">
    <property type="entry name" value="Phosphoesterase"/>
    <property type="match status" value="1"/>
</dbReference>
<dbReference type="Pfam" id="PF05506">
    <property type="entry name" value="PLipase_C_C"/>
    <property type="match status" value="2"/>
</dbReference>
<dbReference type="InterPro" id="IPR017767">
    <property type="entry name" value="PC-PLC"/>
</dbReference>
<proteinExistence type="predicted"/>
<evidence type="ECO:0000313" key="4">
    <source>
        <dbReference type="EMBL" id="GEN63369.1"/>
    </source>
</evidence>
<dbReference type="NCBIfam" id="TIGR03396">
    <property type="entry name" value="PC_PLC"/>
    <property type="match status" value="1"/>
</dbReference>
<dbReference type="InterPro" id="IPR008475">
    <property type="entry name" value="PLipase_C_C"/>
</dbReference>
<dbReference type="Gene3D" id="3.40.720.10">
    <property type="entry name" value="Alkaline Phosphatase, subunit A"/>
    <property type="match status" value="1"/>
</dbReference>
<dbReference type="GO" id="GO:0034480">
    <property type="term" value="F:phosphatidylcholine phospholipase C activity"/>
    <property type="evidence" value="ECO:0007669"/>
    <property type="project" value="InterPro"/>
</dbReference>
<accession>A0A511XKA5</accession>
<dbReference type="GO" id="GO:0016042">
    <property type="term" value="P:lipid catabolic process"/>
    <property type="evidence" value="ECO:0007669"/>
    <property type="project" value="InterPro"/>
</dbReference>
<name>A0A511XKA5_9PROT</name>
<dbReference type="AlphaFoldDB" id="A0A511XKA5"/>
<dbReference type="EMBL" id="BJYG01000019">
    <property type="protein sequence ID" value="GEN63369.1"/>
    <property type="molecule type" value="Genomic_DNA"/>
</dbReference>
<evidence type="ECO:0000256" key="1">
    <source>
        <dbReference type="ARBA" id="ARBA00022801"/>
    </source>
</evidence>
<feature type="domain" description="Bacterial phospholipase C C-terminal" evidence="3">
    <location>
        <begin position="451"/>
        <end position="526"/>
    </location>
</feature>
<comment type="caution">
    <text evidence="4">The sequence shown here is derived from an EMBL/GenBank/DDBJ whole genome shotgun (WGS) entry which is preliminary data.</text>
</comment>
<protein>
    <submittedName>
        <fullName evidence="4">Phospholipase C, phosphocholine-specific</fullName>
    </submittedName>
</protein>
<dbReference type="PANTHER" id="PTHR31956:SF1">
    <property type="entry name" value="NON-SPECIFIC PHOSPHOLIPASE C1"/>
    <property type="match status" value="1"/>
</dbReference>
<evidence type="ECO:0000256" key="2">
    <source>
        <dbReference type="SAM" id="MobiDB-lite"/>
    </source>
</evidence>
<dbReference type="InterPro" id="IPR017850">
    <property type="entry name" value="Alkaline_phosphatase_core_sf"/>
</dbReference>
<evidence type="ECO:0000259" key="3">
    <source>
        <dbReference type="Pfam" id="PF05506"/>
    </source>
</evidence>
<dbReference type="PANTHER" id="PTHR31956">
    <property type="entry name" value="NON-SPECIFIC PHOSPHOLIPASE C4-RELATED"/>
    <property type="match status" value="1"/>
</dbReference>
<sequence length="628" mass="69565">MVILMQENRSFDHYFGCLGGVRGYGDPRAWTLPDGAPVFSQPKGRGRRVLPFRMNTVHTSAACLASLDHSWKASQAEWNEWDIWISRKTPMTMGHFTRDDIPYYYALADAFTICDAYHASIFGPTNPNRLFLFTGTSGLGAGHADNQVIVNVDDGNSSADISLDNSAFAPFRWQTYPECLQEAGVSWKLYQEYDNFTDNPLQSFAPFRGVSRSSWQYQSARRIVPGSTRENATTSEGRFLIRAFEKDVAGGTLPQVSWIVPSQAISEHPDAPPGYGETLISRLMDVFVRHPDTWAKTVFILNYDENDGFFDHMPAPVPALTPETGNCSVSTDGESWHGVPVGLGPRVPAIIISPWTKGGWVNSQLFDHTSVLRFLETRFGVTAPNITPWRRAVCGDLTTVFDFTRNDPGWEVTLPDTESYLTQTRQSCSLPAPALPARQVMPRQEAGQRRARAIPYTLEANVSNGHILLANRGGQGAVLTFTVCGSPTCHYTLGQGTAVDVPVEMTAGASVVIHGPDGFYRAFAGRSAPDVSLSLRPETGEVALTIINTKRHQIRCVVKNAYESNMLRNFVVNPSQTVEQIWTVSNADHWYDLTLTDRTHPDTHLHFAGHMQTGQPSRSDPHISRINA</sequence>
<keyword evidence="5" id="KW-1185">Reference proteome</keyword>
<feature type="domain" description="Bacterial phospholipase C C-terminal" evidence="3">
    <location>
        <begin position="529"/>
        <end position="610"/>
    </location>
</feature>
<keyword evidence="1" id="KW-0378">Hydrolase</keyword>
<reference evidence="4 5" key="1">
    <citation type="submission" date="2019-07" db="EMBL/GenBank/DDBJ databases">
        <title>Whole genome shotgun sequence of Acetobacter oeni NBRC 105207.</title>
        <authorList>
            <person name="Hosoyama A."/>
            <person name="Uohara A."/>
            <person name="Ohji S."/>
            <person name="Ichikawa N."/>
        </authorList>
    </citation>
    <scope>NUCLEOTIDE SEQUENCE [LARGE SCALE GENOMIC DNA]</scope>
    <source>
        <strain evidence="4 5">NBRC 105207</strain>
    </source>
</reference>
<feature type="compositionally biased region" description="Basic and acidic residues" evidence="2">
    <location>
        <begin position="619"/>
        <end position="628"/>
    </location>
</feature>
<gene>
    <name evidence="4" type="ORF">AOE01nite_15930</name>
</gene>
<organism evidence="4 5">
    <name type="scientific">Acetobacter oeni</name>
    <dbReference type="NCBI Taxonomy" id="304077"/>
    <lineage>
        <taxon>Bacteria</taxon>
        <taxon>Pseudomonadati</taxon>
        <taxon>Pseudomonadota</taxon>
        <taxon>Alphaproteobacteria</taxon>
        <taxon>Acetobacterales</taxon>
        <taxon>Acetobacteraceae</taxon>
        <taxon>Acetobacter</taxon>
    </lineage>
</organism>
<dbReference type="Proteomes" id="UP000321746">
    <property type="component" value="Unassembled WGS sequence"/>
</dbReference>
<evidence type="ECO:0000313" key="5">
    <source>
        <dbReference type="Proteomes" id="UP000321746"/>
    </source>
</evidence>